<protein>
    <recommendedName>
        <fullName evidence="4">Outer membrane protein beta-barrel domain-containing protein</fullName>
    </recommendedName>
</protein>
<dbReference type="RefSeq" id="WP_202103069.1">
    <property type="nucleotide sequence ID" value="NZ_JAERTY010000005.1"/>
</dbReference>
<feature type="signal peptide" evidence="1">
    <location>
        <begin position="1"/>
        <end position="19"/>
    </location>
</feature>
<dbReference type="Proteomes" id="UP000625283">
    <property type="component" value="Unassembled WGS sequence"/>
</dbReference>
<evidence type="ECO:0000313" key="2">
    <source>
        <dbReference type="EMBL" id="MBL1409321.1"/>
    </source>
</evidence>
<keyword evidence="1" id="KW-0732">Signal</keyword>
<proteinExistence type="predicted"/>
<dbReference type="EMBL" id="JAERTY010000005">
    <property type="protein sequence ID" value="MBL1409321.1"/>
    <property type="molecule type" value="Genomic_DNA"/>
</dbReference>
<accession>A0ABS1R3N4</accession>
<name>A0ABS1R3N4_9SPHI</name>
<reference evidence="2 3" key="1">
    <citation type="submission" date="2021-01" db="EMBL/GenBank/DDBJ databases">
        <title>C459-1 draft genome sequence.</title>
        <authorList>
            <person name="Zhang X.-F."/>
        </authorList>
    </citation>
    <scope>NUCLEOTIDE SEQUENCE [LARGE SCALE GENOMIC DNA]</scope>
    <source>
        <strain evidence="3">C459-1</strain>
    </source>
</reference>
<gene>
    <name evidence="2" type="ORF">JKG61_11215</name>
</gene>
<evidence type="ECO:0000313" key="3">
    <source>
        <dbReference type="Proteomes" id="UP000625283"/>
    </source>
</evidence>
<evidence type="ECO:0008006" key="4">
    <source>
        <dbReference type="Google" id="ProtNLM"/>
    </source>
</evidence>
<comment type="caution">
    <text evidence="2">The sequence shown here is derived from an EMBL/GenBank/DDBJ whole genome shotgun (WGS) entry which is preliminary data.</text>
</comment>
<feature type="chain" id="PRO_5045794536" description="Outer membrane protein beta-barrel domain-containing protein" evidence="1">
    <location>
        <begin position="20"/>
        <end position="216"/>
    </location>
</feature>
<keyword evidence="3" id="KW-1185">Reference proteome</keyword>
<organism evidence="2 3">
    <name type="scientific">Sphingobacterium faecale</name>
    <dbReference type="NCBI Taxonomy" id="2803775"/>
    <lineage>
        <taxon>Bacteria</taxon>
        <taxon>Pseudomonadati</taxon>
        <taxon>Bacteroidota</taxon>
        <taxon>Sphingobacteriia</taxon>
        <taxon>Sphingobacteriales</taxon>
        <taxon>Sphingobacteriaceae</taxon>
        <taxon>Sphingobacterium</taxon>
    </lineage>
</organism>
<evidence type="ECO:0000256" key="1">
    <source>
        <dbReference type="SAM" id="SignalP"/>
    </source>
</evidence>
<sequence>MNRALLVFVMMLPSIILFAQQGVDTIHYKKVYYFAGTGLGIPLGKARDVLSPKLFVGSMGLDIALNNPKYYLYPALYMLAFKYDQKAPDPEFNTILKNGLSNFYMLSMAAGTRRQFERLNTYVYLGPTIGLVHEPRSNLVDNVVHIEYLKSIAFGTKLGIGADYRFNGFFIGTEVGYMYNVNRVQRQPFHALTLMVGLKSDITRLSDKVVEILAPH</sequence>